<dbReference type="InterPro" id="IPR018712">
    <property type="entry name" value="Tle1-like_cat"/>
</dbReference>
<sequence>MGDNVHLIVFCDGTWNTPDQTEAGLPASTNVVKLRNALAAEDKGGEEQRVYYHPGVGTDGGWWDRIAGGGLGEGLDNNIMSGYNWLARNYEVGAKIWLFGFSRGAFTVRSLGGMISRCGLLKTAGMDEKTIWAAVEALFQNYRTPEASAKLVKATKAMPFHGVKTGDAAKQSIPIHFIGVWDTVGALGVPNDMALLNLIDDPAKHSFHNTSLSPIVANARHAIAIDEMRQSFTPTLWTNVDDRLTVKQIWFPGVHGDVGGGYGRCDLSDGALKWMIDEVRGLDLNFRENIETQLSPYPLGQLHDSVTGVFKFLKTRPRDVPLFSRNNGVLHESALERHDNPPIAQGIYWKTRVIEPKGEATIDVFARERWNRTGLYLRAGVRYKFSASGEWMDSNITCPPSGTRDGRFHLGEAVQIASSLWGKGEQLLTKLTGNHQVDFWYTKREEQYPWFSLIGVVANGFLPAEKPEDQLNYAPHEVFEIGAGAYFTPKSSGYLYAFANDAWQTYDNNRGSVKLTVSCA</sequence>
<protein>
    <submittedName>
        <fullName evidence="2">Uncharacterized alpha/beta hydrolase domain</fullName>
    </submittedName>
</protein>
<dbReference type="Proteomes" id="UP000186228">
    <property type="component" value="Unassembled WGS sequence"/>
</dbReference>
<dbReference type="OrthoDB" id="4378831at2"/>
<name>A0A1C3VHP7_9HYPH</name>
<reference evidence="3" key="1">
    <citation type="submission" date="2016-08" db="EMBL/GenBank/DDBJ databases">
        <authorList>
            <person name="Varghese N."/>
            <person name="Submissions Spin"/>
        </authorList>
    </citation>
    <scope>NUCLEOTIDE SEQUENCE [LARGE SCALE GENOMIC DNA]</scope>
    <source>
        <strain evidence="3">CCBAU 57015</strain>
    </source>
</reference>
<keyword evidence="3" id="KW-1185">Reference proteome</keyword>
<evidence type="ECO:0000313" key="3">
    <source>
        <dbReference type="Proteomes" id="UP000186228"/>
    </source>
</evidence>
<dbReference type="STRING" id="52131.GA0061100_106116"/>
<evidence type="ECO:0000313" key="2">
    <source>
        <dbReference type="EMBL" id="SCB27229.1"/>
    </source>
</evidence>
<keyword evidence="2" id="KW-0378">Hydrolase</keyword>
<feature type="domain" description="T6SS Phospholipase effector Tle1-like catalytic" evidence="1">
    <location>
        <begin position="7"/>
        <end position="278"/>
    </location>
</feature>
<organism evidence="2 3">
    <name type="scientific">Rhizobium hainanense</name>
    <dbReference type="NCBI Taxonomy" id="52131"/>
    <lineage>
        <taxon>Bacteria</taxon>
        <taxon>Pseudomonadati</taxon>
        <taxon>Pseudomonadota</taxon>
        <taxon>Alphaproteobacteria</taxon>
        <taxon>Hyphomicrobiales</taxon>
        <taxon>Rhizobiaceae</taxon>
        <taxon>Rhizobium/Agrobacterium group</taxon>
        <taxon>Rhizobium</taxon>
    </lineage>
</organism>
<dbReference type="PANTHER" id="PTHR33840">
    <property type="match status" value="1"/>
</dbReference>
<gene>
    <name evidence="2" type="ORF">GA0061100_106116</name>
</gene>
<accession>A0A1C3VHP7</accession>
<dbReference type="PANTHER" id="PTHR33840:SF1">
    <property type="entry name" value="TLE1 PHOSPHOLIPASE DOMAIN-CONTAINING PROTEIN"/>
    <property type="match status" value="1"/>
</dbReference>
<dbReference type="GO" id="GO:0016787">
    <property type="term" value="F:hydrolase activity"/>
    <property type="evidence" value="ECO:0007669"/>
    <property type="project" value="UniProtKB-KW"/>
</dbReference>
<dbReference type="Pfam" id="PF09994">
    <property type="entry name" value="T6SS_Tle1-like_cat"/>
    <property type="match status" value="1"/>
</dbReference>
<evidence type="ECO:0000259" key="1">
    <source>
        <dbReference type="Pfam" id="PF09994"/>
    </source>
</evidence>
<dbReference type="AlphaFoldDB" id="A0A1C3VHP7"/>
<proteinExistence type="predicted"/>
<dbReference type="EMBL" id="FMAC01000006">
    <property type="protein sequence ID" value="SCB27229.1"/>
    <property type="molecule type" value="Genomic_DNA"/>
</dbReference>
<dbReference type="Gene3D" id="2.60.120.430">
    <property type="entry name" value="Galactose-binding lectin"/>
    <property type="match status" value="1"/>
</dbReference>